<feature type="compositionally biased region" description="Polar residues" evidence="6">
    <location>
        <begin position="671"/>
        <end position="682"/>
    </location>
</feature>
<dbReference type="GO" id="GO:0003677">
    <property type="term" value="F:DNA binding"/>
    <property type="evidence" value="ECO:0007669"/>
    <property type="project" value="UniProtKB-KW"/>
</dbReference>
<dbReference type="PROSITE" id="PS50048">
    <property type="entry name" value="ZN2_CY6_FUNGAL_2"/>
    <property type="match status" value="1"/>
</dbReference>
<evidence type="ECO:0000256" key="1">
    <source>
        <dbReference type="ARBA" id="ARBA00022723"/>
    </source>
</evidence>
<dbReference type="InterPro" id="IPR050987">
    <property type="entry name" value="AtrR-like"/>
</dbReference>
<keyword evidence="1" id="KW-0479">Metal-binding</keyword>
<dbReference type="InterPro" id="IPR001138">
    <property type="entry name" value="Zn2Cys6_DnaBD"/>
</dbReference>
<evidence type="ECO:0000256" key="6">
    <source>
        <dbReference type="SAM" id="MobiDB-lite"/>
    </source>
</evidence>
<evidence type="ECO:0000313" key="8">
    <source>
        <dbReference type="EMBL" id="CAG8409100.1"/>
    </source>
</evidence>
<comment type="caution">
    <text evidence="8">The sequence shown here is derived from an EMBL/GenBank/DDBJ whole genome shotgun (WGS) entry which is preliminary data.</text>
</comment>
<feature type="compositionally biased region" description="Polar residues" evidence="6">
    <location>
        <begin position="112"/>
        <end position="126"/>
    </location>
</feature>
<dbReference type="OrthoDB" id="66881at2759"/>
<dbReference type="Pfam" id="PF04082">
    <property type="entry name" value="Fungal_trans"/>
    <property type="match status" value="1"/>
</dbReference>
<sequence length="712" mass="79733">MPAVPSPNLVADHSQCDRCRKRKIRCDRKSPCSNCRSTGSECRASTRPRQKRARVLLSSQFEEKINQIDARLNYLVESLTANDTSSAHAKTCVIPQPKSSLRASVRTFSGEGPSQKSHSSNTNDAALGQSSFTAQSTFAIELAHTVVGSSQLTGSREEVETLLGMLSHIRTAFNERHDSSSRLFPLIPESTPLGDYRMPPLETAVQLLQKSHGGVFPTYSSACTNELLADERCFMFLGLSFLLQPRSLSDICLKVYFTSDYSDADFIIVNAALHFLASETDVRRTGFEEMTESDSLSSICQRNLEIALSKLTLYIQPSYEMTLALTLGVTYAIHVSNASLAGVLANSAYQCSYSLGLHKHSNTSGEMKQGQFLFWVIYFLEKTLSVRLGRSSIIQDQDIEQPSAERFLTYSSHFSVYAYQMVQLAGLAGRIYEQLYSPKALSTSADTRTHRALELSQELHTYHAEARNANQLWAQSTSNVHEKGQIEFASASDDVMRLSILTLIYRAMPQGPTSRTTFGLECITSARCALESHQAVVRAFGMQESPLLLSSYVNWYVPRTILFTPFTPFTIIFCHCIETRDKEDLNQMHSFLKSIESACQYSSTITKHHHLFSIFYNVALRYYKLGSPSSAMEEEQIQLRSDVDAQLTALGVQTNMPPSSDPPSQEEHFEQSSSTTTEQNGEGSWEQDPWLERWFSFNQQMMGLVDGRDLPF</sequence>
<dbReference type="Proteomes" id="UP001152649">
    <property type="component" value="Unassembled WGS sequence"/>
</dbReference>
<dbReference type="SUPFAM" id="SSF57701">
    <property type="entry name" value="Zn2/Cys6 DNA-binding domain"/>
    <property type="match status" value="1"/>
</dbReference>
<feature type="region of interest" description="Disordered" evidence="6">
    <location>
        <begin position="107"/>
        <end position="126"/>
    </location>
</feature>
<name>A0A9W4NUM4_9EURO</name>
<organism evidence="8 9">
    <name type="scientific">Penicillium salamii</name>
    <dbReference type="NCBI Taxonomy" id="1612424"/>
    <lineage>
        <taxon>Eukaryota</taxon>
        <taxon>Fungi</taxon>
        <taxon>Dikarya</taxon>
        <taxon>Ascomycota</taxon>
        <taxon>Pezizomycotina</taxon>
        <taxon>Eurotiomycetes</taxon>
        <taxon>Eurotiomycetidae</taxon>
        <taxon>Eurotiales</taxon>
        <taxon>Aspergillaceae</taxon>
        <taxon>Penicillium</taxon>
    </lineage>
</organism>
<dbReference type="CDD" id="cd00067">
    <property type="entry name" value="GAL4"/>
    <property type="match status" value="1"/>
</dbReference>
<keyword evidence="9" id="KW-1185">Reference proteome</keyword>
<reference evidence="8" key="1">
    <citation type="submission" date="2021-07" db="EMBL/GenBank/DDBJ databases">
        <authorList>
            <person name="Branca A.L. A."/>
        </authorList>
    </citation>
    <scope>NUCLEOTIDE SEQUENCE</scope>
</reference>
<evidence type="ECO:0000313" key="9">
    <source>
        <dbReference type="Proteomes" id="UP001152649"/>
    </source>
</evidence>
<keyword evidence="3" id="KW-0238">DNA-binding</keyword>
<dbReference type="GO" id="GO:0006351">
    <property type="term" value="P:DNA-templated transcription"/>
    <property type="evidence" value="ECO:0007669"/>
    <property type="project" value="InterPro"/>
</dbReference>
<dbReference type="CDD" id="cd12148">
    <property type="entry name" value="fungal_TF_MHR"/>
    <property type="match status" value="1"/>
</dbReference>
<dbReference type="GO" id="GO:0008270">
    <property type="term" value="F:zinc ion binding"/>
    <property type="evidence" value="ECO:0007669"/>
    <property type="project" value="InterPro"/>
</dbReference>
<dbReference type="AlphaFoldDB" id="A0A9W4NUM4"/>
<protein>
    <recommendedName>
        <fullName evidence="7">Zn(2)-C6 fungal-type domain-containing protein</fullName>
    </recommendedName>
</protein>
<dbReference type="GO" id="GO:0000981">
    <property type="term" value="F:DNA-binding transcription factor activity, RNA polymerase II-specific"/>
    <property type="evidence" value="ECO:0007669"/>
    <property type="project" value="InterPro"/>
</dbReference>
<evidence type="ECO:0000259" key="7">
    <source>
        <dbReference type="PROSITE" id="PS50048"/>
    </source>
</evidence>
<dbReference type="SMART" id="SM00066">
    <property type="entry name" value="GAL4"/>
    <property type="match status" value="1"/>
</dbReference>
<dbReference type="EMBL" id="CAJVPG010000423">
    <property type="protein sequence ID" value="CAG8409100.1"/>
    <property type="molecule type" value="Genomic_DNA"/>
</dbReference>
<dbReference type="PANTHER" id="PTHR46910">
    <property type="entry name" value="TRANSCRIPTION FACTOR PDR1"/>
    <property type="match status" value="1"/>
</dbReference>
<feature type="region of interest" description="Disordered" evidence="6">
    <location>
        <begin position="652"/>
        <end position="686"/>
    </location>
</feature>
<evidence type="ECO:0000256" key="2">
    <source>
        <dbReference type="ARBA" id="ARBA00023015"/>
    </source>
</evidence>
<gene>
    <name evidence="8" type="ORF">PSALAMII_LOCUS8620</name>
</gene>
<dbReference type="PANTHER" id="PTHR46910:SF5">
    <property type="entry name" value="ZN(II)2CYS6 TRANSCRIPTION FACTOR (EUROFUNG)"/>
    <property type="match status" value="1"/>
</dbReference>
<proteinExistence type="predicted"/>
<dbReference type="Gene3D" id="4.10.240.10">
    <property type="entry name" value="Zn(2)-C6 fungal-type DNA-binding domain"/>
    <property type="match status" value="1"/>
</dbReference>
<keyword evidence="5" id="KW-0539">Nucleus</keyword>
<accession>A0A9W4NUM4</accession>
<dbReference type="InterPro" id="IPR036864">
    <property type="entry name" value="Zn2-C6_fun-type_DNA-bd_sf"/>
</dbReference>
<evidence type="ECO:0000256" key="3">
    <source>
        <dbReference type="ARBA" id="ARBA00023125"/>
    </source>
</evidence>
<keyword evidence="2" id="KW-0805">Transcription regulation</keyword>
<evidence type="ECO:0000256" key="4">
    <source>
        <dbReference type="ARBA" id="ARBA00023163"/>
    </source>
</evidence>
<evidence type="ECO:0000256" key="5">
    <source>
        <dbReference type="ARBA" id="ARBA00023242"/>
    </source>
</evidence>
<feature type="domain" description="Zn(2)-C6 fungal-type" evidence="7">
    <location>
        <begin position="15"/>
        <end position="44"/>
    </location>
</feature>
<dbReference type="InterPro" id="IPR007219">
    <property type="entry name" value="XnlR_reg_dom"/>
</dbReference>
<dbReference type="SMART" id="SM00906">
    <property type="entry name" value="Fungal_trans"/>
    <property type="match status" value="1"/>
</dbReference>
<dbReference type="Pfam" id="PF00172">
    <property type="entry name" value="Zn_clus"/>
    <property type="match status" value="1"/>
</dbReference>
<keyword evidence="4" id="KW-0804">Transcription</keyword>